<evidence type="ECO:0000313" key="1">
    <source>
        <dbReference type="EMBL" id="CAB1444850.1"/>
    </source>
</evidence>
<comment type="caution">
    <text evidence="1">The sequence shown here is derived from an EMBL/GenBank/DDBJ whole genome shotgun (WGS) entry which is preliminary data.</text>
</comment>
<dbReference type="Proteomes" id="UP001153269">
    <property type="component" value="Unassembled WGS sequence"/>
</dbReference>
<gene>
    <name evidence="1" type="ORF">PLEPLA_LOCUS32568</name>
</gene>
<dbReference type="EMBL" id="CADEAL010003469">
    <property type="protein sequence ID" value="CAB1444850.1"/>
    <property type="molecule type" value="Genomic_DNA"/>
</dbReference>
<protein>
    <submittedName>
        <fullName evidence="1">Uncharacterized protein</fullName>
    </submittedName>
</protein>
<accession>A0A9N7V8M9</accession>
<sequence>MGQLRYPPPALQTPERSLNSSLLRLHLIQSGSYLMAGLASGPGVSQTAGGEEVSQFAGYPVEVKKKRKENTETVESYMFWSIAGSAGGEGSLRRKRTKRGVSPALEKHLCRGCAAAALCRSGTALLPLCAAPPPLCADTRDAFTAVL</sequence>
<keyword evidence="2" id="KW-1185">Reference proteome</keyword>
<evidence type="ECO:0000313" key="2">
    <source>
        <dbReference type="Proteomes" id="UP001153269"/>
    </source>
</evidence>
<name>A0A9N7V8M9_PLEPL</name>
<proteinExistence type="predicted"/>
<dbReference type="AlphaFoldDB" id="A0A9N7V8M9"/>
<organism evidence="1 2">
    <name type="scientific">Pleuronectes platessa</name>
    <name type="common">European plaice</name>
    <dbReference type="NCBI Taxonomy" id="8262"/>
    <lineage>
        <taxon>Eukaryota</taxon>
        <taxon>Metazoa</taxon>
        <taxon>Chordata</taxon>
        <taxon>Craniata</taxon>
        <taxon>Vertebrata</taxon>
        <taxon>Euteleostomi</taxon>
        <taxon>Actinopterygii</taxon>
        <taxon>Neopterygii</taxon>
        <taxon>Teleostei</taxon>
        <taxon>Neoteleostei</taxon>
        <taxon>Acanthomorphata</taxon>
        <taxon>Carangaria</taxon>
        <taxon>Pleuronectiformes</taxon>
        <taxon>Pleuronectoidei</taxon>
        <taxon>Pleuronectidae</taxon>
        <taxon>Pleuronectes</taxon>
    </lineage>
</organism>
<reference evidence="1" key="1">
    <citation type="submission" date="2020-03" db="EMBL/GenBank/DDBJ databases">
        <authorList>
            <person name="Weist P."/>
        </authorList>
    </citation>
    <scope>NUCLEOTIDE SEQUENCE</scope>
</reference>